<feature type="transmembrane region" description="Helical" evidence="1">
    <location>
        <begin position="66"/>
        <end position="87"/>
    </location>
</feature>
<keyword evidence="1" id="KW-1133">Transmembrane helix</keyword>
<sequence length="133" mass="15117">MSCSIVINQSAQKLQVNKDSYDLGRISNVQVRVLSWKDKILNMMILGALASSLLFIFVPTDAQGQVITWILPAIAFLIGACLALVISTKYEFRLEFRHSDEVGVQWFTAAKSRAESDFTLFKQWEAELKHHIR</sequence>
<keyword evidence="1" id="KW-0812">Transmembrane</keyword>
<name>A0AAX3P2T1_AERHY</name>
<evidence type="ECO:0000313" key="3">
    <source>
        <dbReference type="Proteomes" id="UP001214666"/>
    </source>
</evidence>
<evidence type="ECO:0008006" key="4">
    <source>
        <dbReference type="Google" id="ProtNLM"/>
    </source>
</evidence>
<feature type="transmembrane region" description="Helical" evidence="1">
    <location>
        <begin position="40"/>
        <end position="60"/>
    </location>
</feature>
<keyword evidence="1" id="KW-0472">Membrane</keyword>
<protein>
    <recommendedName>
        <fullName evidence="4">DUF4231 domain-containing protein</fullName>
    </recommendedName>
</protein>
<gene>
    <name evidence="2" type="ORF">PY771_14475</name>
</gene>
<organism evidence="2 3">
    <name type="scientific">Aeromonas hydrophila</name>
    <dbReference type="NCBI Taxonomy" id="644"/>
    <lineage>
        <taxon>Bacteria</taxon>
        <taxon>Pseudomonadati</taxon>
        <taxon>Pseudomonadota</taxon>
        <taxon>Gammaproteobacteria</taxon>
        <taxon>Aeromonadales</taxon>
        <taxon>Aeromonadaceae</taxon>
        <taxon>Aeromonas</taxon>
    </lineage>
</organism>
<reference evidence="2" key="1">
    <citation type="submission" date="2023-02" db="EMBL/GenBank/DDBJ databases">
        <title>The sequence of Aeromonas hydrophila K533.</title>
        <authorList>
            <person name="Luo X."/>
        </authorList>
    </citation>
    <scope>NUCLEOTIDE SEQUENCE</scope>
    <source>
        <strain evidence="2">K533</strain>
    </source>
</reference>
<proteinExistence type="predicted"/>
<dbReference type="EMBL" id="CP118942">
    <property type="protein sequence ID" value="WEE24880.1"/>
    <property type="molecule type" value="Genomic_DNA"/>
</dbReference>
<evidence type="ECO:0000256" key="1">
    <source>
        <dbReference type="SAM" id="Phobius"/>
    </source>
</evidence>
<evidence type="ECO:0000313" key="2">
    <source>
        <dbReference type="EMBL" id="WEE24880.1"/>
    </source>
</evidence>
<dbReference type="AlphaFoldDB" id="A0AAX3P2T1"/>
<accession>A0AAX3P2T1</accession>
<dbReference type="Proteomes" id="UP001214666">
    <property type="component" value="Chromosome"/>
</dbReference>
<dbReference type="RefSeq" id="WP_081398590.1">
    <property type="nucleotide sequence ID" value="NZ_CP118942.1"/>
</dbReference>